<dbReference type="Proteomes" id="UP000785200">
    <property type="component" value="Unassembled WGS sequence"/>
</dbReference>
<feature type="region of interest" description="Disordered" evidence="1">
    <location>
        <begin position="373"/>
        <end position="411"/>
    </location>
</feature>
<evidence type="ECO:0000259" key="2">
    <source>
        <dbReference type="Pfam" id="PF06985"/>
    </source>
</evidence>
<protein>
    <recommendedName>
        <fullName evidence="2">Heterokaryon incompatibility domain-containing protein</fullName>
    </recommendedName>
</protein>
<dbReference type="Pfam" id="PF06985">
    <property type="entry name" value="HET"/>
    <property type="match status" value="1"/>
</dbReference>
<name>A0A9P7AWX8_9HELO</name>
<evidence type="ECO:0000313" key="3">
    <source>
        <dbReference type="EMBL" id="KAG0648525.1"/>
    </source>
</evidence>
<gene>
    <name evidence="3" type="ORF">D0Z07_5267</name>
</gene>
<dbReference type="AlphaFoldDB" id="A0A9P7AWX8"/>
<sequence length="1092" mass="123315">MAAYEEDIFVPMSVKERTRLLNAGQPDRAIKPMRISKSEPAGQETSASAPGEAPSRPNSWQFGAKSEEIFRATKSGVFDMAGKGKSSFLVATDSIKELAVRPKSSNDITTYDRKEPVATDLSADAEGTAAHYLKHEGGQSQKRAIKAFPKWRLDFDHLAVSFTRKSTQILELTQNQIERQISEQFEIVKTKSQSAIETVATASEPVRSGFGNVSNAVMKVITDNMSDDLSDFMSKVRGNPGICSKCNSFRIQEWRTASDIEHVFRTPLERVLYHSNWCRLCGYLLRNLGASSNDPFRHGQVQPYLQDHLKGMSFQEWVDKGNFKTDRNWAFGYGKDKHESHLHYLDGATVNQKHMNSAAQLIPIMVKAAVAVHSRSNPTTQQRARIPTRSTQSHAAEERRKERQKKRAAETADGNLVHPLECFLTISVRTIKDLLHSGQVKVALHGYGRGFGAQLAKLAEFSLRMEAQPSFGTPDIPLRYGHILDSKCIDLSSGALWLLDCESNHGTRCSQQIWSSSVQPPPSLRVIDVQNFCVVSLQNLPELLKSIPDLPELRFVALSYVWGTPGIETLKLSSSNVEKLSQKNGLLKYSQLIPTTVKDAIDVVKELGERYLWVDALCIVQDVDDDEKHHQIAAMDWLYSKALLTITAADGLNSMSGLCGVRENSRSIKQDYVQIRPGIRFLTPIEVEQDLDSTAWNSRAWTFQERLLSKRLLIFKSGQMIWHCRSTTAHEDMPAADTGAAYQPLRWLKLEKQSLTKIDGSVMMFPDESFHLIRSETFKQYASLIGQYTHRQMTNDGDMLNALGGLLHIFRQFFKFPMRFGLPEILFDVALLWQPREKLAPRKSGARLKFPSWSWAGWKGRVKYEEPFDVGINENGSLRRVPLADSEKRREERIRPLIRWHFRHKLSDEIRPLNKSGWGIPLFGKAIPAEWDKDPFVSIPIEERPMSLDVADLSNAMLANLDDHHLLFWTTTQASFQLGSPISQYNDIGKNLKNPPSCYKILNAASDNVGMLRLDGYGPQLMNETHELIVISETQYYGLDIEPANIDGFPLYVVMLIGWNATRSAARRLGLGTVDKLEWRKARPQAKIICLE</sequence>
<dbReference type="OrthoDB" id="2958217at2759"/>
<keyword evidence="4" id="KW-1185">Reference proteome</keyword>
<dbReference type="PROSITE" id="PS50231">
    <property type="entry name" value="RICIN_B_LECTIN"/>
    <property type="match status" value="1"/>
</dbReference>
<feature type="region of interest" description="Disordered" evidence="1">
    <location>
        <begin position="21"/>
        <end position="63"/>
    </location>
</feature>
<dbReference type="InterPro" id="IPR010730">
    <property type="entry name" value="HET"/>
</dbReference>
<proteinExistence type="predicted"/>
<accession>A0A9P7AWX8</accession>
<dbReference type="PANTHER" id="PTHR33112">
    <property type="entry name" value="DOMAIN PROTEIN, PUTATIVE-RELATED"/>
    <property type="match status" value="1"/>
</dbReference>
<dbReference type="EMBL" id="VNKQ01000010">
    <property type="protein sequence ID" value="KAG0648525.1"/>
    <property type="molecule type" value="Genomic_DNA"/>
</dbReference>
<evidence type="ECO:0000313" key="4">
    <source>
        <dbReference type="Proteomes" id="UP000785200"/>
    </source>
</evidence>
<reference evidence="3" key="1">
    <citation type="submission" date="2019-07" db="EMBL/GenBank/DDBJ databases">
        <title>Hyphodiscus hymeniophilus genome sequencing and assembly.</title>
        <authorList>
            <person name="Kramer G."/>
            <person name="Nodwell J."/>
        </authorList>
    </citation>
    <scope>NUCLEOTIDE SEQUENCE</scope>
    <source>
        <strain evidence="3">ATCC 34498</strain>
    </source>
</reference>
<comment type="caution">
    <text evidence="3">The sequence shown here is derived from an EMBL/GenBank/DDBJ whole genome shotgun (WGS) entry which is preliminary data.</text>
</comment>
<evidence type="ECO:0000256" key="1">
    <source>
        <dbReference type="SAM" id="MobiDB-lite"/>
    </source>
</evidence>
<organism evidence="3 4">
    <name type="scientific">Hyphodiscus hymeniophilus</name>
    <dbReference type="NCBI Taxonomy" id="353542"/>
    <lineage>
        <taxon>Eukaryota</taxon>
        <taxon>Fungi</taxon>
        <taxon>Dikarya</taxon>
        <taxon>Ascomycota</taxon>
        <taxon>Pezizomycotina</taxon>
        <taxon>Leotiomycetes</taxon>
        <taxon>Helotiales</taxon>
        <taxon>Hyphodiscaceae</taxon>
        <taxon>Hyphodiscus</taxon>
    </lineage>
</organism>
<dbReference type="PANTHER" id="PTHR33112:SF12">
    <property type="entry name" value="HETEROKARYON INCOMPATIBILITY DOMAIN-CONTAINING PROTEIN"/>
    <property type="match status" value="1"/>
</dbReference>
<feature type="domain" description="Heterokaryon incompatibility" evidence="2">
    <location>
        <begin position="555"/>
        <end position="705"/>
    </location>
</feature>
<feature type="compositionally biased region" description="Polar residues" evidence="1">
    <location>
        <begin position="374"/>
        <end position="394"/>
    </location>
</feature>